<reference evidence="2 3" key="1">
    <citation type="submission" date="2017-06" db="EMBL/GenBank/DDBJ databases">
        <authorList>
            <person name="Kim H.J."/>
            <person name="Triplett B.A."/>
        </authorList>
    </citation>
    <scope>NUCLEOTIDE SEQUENCE [LARGE SCALE GENOMIC DNA]</scope>
    <source>
        <strain evidence="2">FRACA_ARgP5</strain>
    </source>
</reference>
<sequence>MITAEMAEMIAPAWMHEQVTAAQYDSWSDEQCAGIEIVDGMVVVSPSASKRHNRLVKILTVALEAAAGPEWNADFDVDVRLQDVPLTNRRPDVVVYRADTLDVTPTRPEHVLLVAEVVSPGSETTDRIVKAEQYAKAGIAYYWRVEQPAAGVPVTHTHVLDPASGTYRPTDVFTGAIDAAAPFPVRIDLTRL</sequence>
<dbReference type="Proteomes" id="UP000234331">
    <property type="component" value="Unassembled WGS sequence"/>
</dbReference>
<dbReference type="CDD" id="cd06260">
    <property type="entry name" value="DUF820-like"/>
    <property type="match status" value="1"/>
</dbReference>
<feature type="domain" description="Putative restriction endonuclease" evidence="1">
    <location>
        <begin position="22"/>
        <end position="172"/>
    </location>
</feature>
<dbReference type="Gene3D" id="3.90.1570.10">
    <property type="entry name" value="tt1808, chain A"/>
    <property type="match status" value="1"/>
</dbReference>
<dbReference type="AlphaFoldDB" id="A0A2I2KS29"/>
<evidence type="ECO:0000259" key="1">
    <source>
        <dbReference type="Pfam" id="PF05685"/>
    </source>
</evidence>
<dbReference type="InterPro" id="IPR011335">
    <property type="entry name" value="Restrct_endonuc-II-like"/>
</dbReference>
<protein>
    <recommendedName>
        <fullName evidence="1">Putative restriction endonuclease domain-containing protein</fullName>
    </recommendedName>
</protein>
<organism evidence="2 3">
    <name type="scientific">Frankia canadensis</name>
    <dbReference type="NCBI Taxonomy" id="1836972"/>
    <lineage>
        <taxon>Bacteria</taxon>
        <taxon>Bacillati</taxon>
        <taxon>Actinomycetota</taxon>
        <taxon>Actinomycetes</taxon>
        <taxon>Frankiales</taxon>
        <taxon>Frankiaceae</taxon>
        <taxon>Frankia</taxon>
    </lineage>
</organism>
<dbReference type="SUPFAM" id="SSF52980">
    <property type="entry name" value="Restriction endonuclease-like"/>
    <property type="match status" value="1"/>
</dbReference>
<name>A0A2I2KS29_9ACTN</name>
<accession>A0A2I2KS29</accession>
<dbReference type="PANTHER" id="PTHR35400:SF3">
    <property type="entry name" value="SLL1072 PROTEIN"/>
    <property type="match status" value="1"/>
</dbReference>
<evidence type="ECO:0000313" key="2">
    <source>
        <dbReference type="EMBL" id="SNQ48473.1"/>
    </source>
</evidence>
<dbReference type="EMBL" id="FZMO01000169">
    <property type="protein sequence ID" value="SNQ48473.1"/>
    <property type="molecule type" value="Genomic_DNA"/>
</dbReference>
<dbReference type="InterPro" id="IPR012296">
    <property type="entry name" value="Nuclease_put_TT1808"/>
</dbReference>
<dbReference type="InterPro" id="IPR008538">
    <property type="entry name" value="Uma2"/>
</dbReference>
<dbReference type="PANTHER" id="PTHR35400">
    <property type="entry name" value="SLR1083 PROTEIN"/>
    <property type="match status" value="1"/>
</dbReference>
<evidence type="ECO:0000313" key="3">
    <source>
        <dbReference type="Proteomes" id="UP000234331"/>
    </source>
</evidence>
<proteinExistence type="predicted"/>
<gene>
    <name evidence="2" type="ORF">FRACA_2500001</name>
</gene>
<dbReference type="Pfam" id="PF05685">
    <property type="entry name" value="Uma2"/>
    <property type="match status" value="1"/>
</dbReference>
<keyword evidence="3" id="KW-1185">Reference proteome</keyword>